<dbReference type="HOGENOM" id="CLU_032905_0_0_0"/>
<accession>Q020Y5</accession>
<dbReference type="GO" id="GO:0005615">
    <property type="term" value="C:extracellular space"/>
    <property type="evidence" value="ECO:0007669"/>
    <property type="project" value="TreeGrafter"/>
</dbReference>
<dbReference type="GO" id="GO:0004181">
    <property type="term" value="F:metallocarboxypeptidase activity"/>
    <property type="evidence" value="ECO:0007669"/>
    <property type="project" value="InterPro"/>
</dbReference>
<dbReference type="OrthoDB" id="9758209at2"/>
<keyword evidence="3" id="KW-0732">Signal</keyword>
<dbReference type="GO" id="GO:0006508">
    <property type="term" value="P:proteolysis"/>
    <property type="evidence" value="ECO:0007669"/>
    <property type="project" value="InterPro"/>
</dbReference>
<feature type="signal peptide" evidence="3">
    <location>
        <begin position="1"/>
        <end position="17"/>
    </location>
</feature>
<keyword evidence="5" id="KW-0378">Hydrolase</keyword>
<dbReference type="GO" id="GO:0008270">
    <property type="term" value="F:zinc ion binding"/>
    <property type="evidence" value="ECO:0007669"/>
    <property type="project" value="InterPro"/>
</dbReference>
<sequence precursor="true">MLRTPALLSLAACLACAQDPISPHSAIEPPAAKAAASLAASTKASPPDLLTTGEKSDWNETAPYAEAVEIAHRLERASRFVKVETIGATPEGRPMIALIVSEDRAFTPEAAARTGKVVMLIQSGIHAGEIEGKDPVLMLVRDMVVGKKYAAWLDHMIFVIIPVFNVDGHEYFSPYHRPSQNGPKSTGLRANAQRMNLNRDYIKADTPEMRAWLKLFNAWNPDFHIDNHVTDGSDFQYDVTWDMARNQDIAEPAGAWVRDRFVPELDKRMTADGHLVAPYGALRNAGGKREFFMEVFSPRYSHLYSAVQNRPSLLVESHSLKAAKTRAWAHYDIMRHAIETILLDPEGLRKAVREADRQMAARAGDPKAAPVYLAGKVSDKSRPLVYHALKNGPFKSEVTGSTVNRYLAEPDDLNTVIHDQIDTVTEAQMPLGYVVPSAWTNVVELLKLHGVEMEKTAKPFEQDFETYRFANIKFAGASNEGHVAVSFDVKPVKEKVFVPAGSWWIPLNQRRARLIMAMLEPQAPDSLARWGLMNSVFETGFGGGGGVGEYLSEPIARRMMADNPELRKQFEAKLAADPTFAADSRARLQWWFQQSKYEPTESGRYPILRVWQPLK</sequence>
<feature type="domain" description="Peptidase M14" evidence="4">
    <location>
        <begin position="64"/>
        <end position="354"/>
    </location>
</feature>
<dbReference type="eggNOG" id="COG2866">
    <property type="taxonomic scope" value="Bacteria"/>
</dbReference>
<dbReference type="SMART" id="SM00631">
    <property type="entry name" value="Zn_pept"/>
    <property type="match status" value="1"/>
</dbReference>
<dbReference type="STRING" id="234267.Acid_3532"/>
<dbReference type="InterPro" id="IPR000834">
    <property type="entry name" value="Peptidase_M14"/>
</dbReference>
<dbReference type="InParanoid" id="Q020Y5"/>
<evidence type="ECO:0000256" key="3">
    <source>
        <dbReference type="SAM" id="SignalP"/>
    </source>
</evidence>
<proteinExistence type="inferred from homology"/>
<evidence type="ECO:0000259" key="4">
    <source>
        <dbReference type="SMART" id="SM00631"/>
    </source>
</evidence>
<keyword evidence="5" id="KW-0645">Protease</keyword>
<reference evidence="5" key="1">
    <citation type="submission" date="2006-10" db="EMBL/GenBank/DDBJ databases">
        <title>Complete sequence of Solibacter usitatus Ellin6076.</title>
        <authorList>
            <consortium name="US DOE Joint Genome Institute"/>
            <person name="Copeland A."/>
            <person name="Lucas S."/>
            <person name="Lapidus A."/>
            <person name="Barry K."/>
            <person name="Detter J.C."/>
            <person name="Glavina del Rio T."/>
            <person name="Hammon N."/>
            <person name="Israni S."/>
            <person name="Dalin E."/>
            <person name="Tice H."/>
            <person name="Pitluck S."/>
            <person name="Thompson L.S."/>
            <person name="Brettin T."/>
            <person name="Bruce D."/>
            <person name="Han C."/>
            <person name="Tapia R."/>
            <person name="Gilna P."/>
            <person name="Schmutz J."/>
            <person name="Larimer F."/>
            <person name="Land M."/>
            <person name="Hauser L."/>
            <person name="Kyrpides N."/>
            <person name="Mikhailova N."/>
            <person name="Janssen P.H."/>
            <person name="Kuske C.R."/>
            <person name="Richardson P."/>
        </authorList>
    </citation>
    <scope>NUCLEOTIDE SEQUENCE</scope>
    <source>
        <strain evidence="5">Ellin6076</strain>
    </source>
</reference>
<organism evidence="5">
    <name type="scientific">Solibacter usitatus (strain Ellin6076)</name>
    <dbReference type="NCBI Taxonomy" id="234267"/>
    <lineage>
        <taxon>Bacteria</taxon>
        <taxon>Pseudomonadati</taxon>
        <taxon>Acidobacteriota</taxon>
        <taxon>Terriglobia</taxon>
        <taxon>Bryobacterales</taxon>
        <taxon>Solibacteraceae</taxon>
        <taxon>Candidatus Solibacter</taxon>
    </lineage>
</organism>
<dbReference type="EMBL" id="CP000473">
    <property type="protein sequence ID" value="ABJ84504.1"/>
    <property type="molecule type" value="Genomic_DNA"/>
</dbReference>
<dbReference type="CDD" id="cd06241">
    <property type="entry name" value="M14-like"/>
    <property type="match status" value="1"/>
</dbReference>
<evidence type="ECO:0000313" key="5">
    <source>
        <dbReference type="EMBL" id="ABJ84504.1"/>
    </source>
</evidence>
<comment type="cofactor">
    <cofactor evidence="1">
        <name>Zn(2+)</name>
        <dbReference type="ChEBI" id="CHEBI:29105"/>
    </cofactor>
</comment>
<comment type="similarity">
    <text evidence="2">Belongs to the peptidase M14 family.</text>
</comment>
<protein>
    <submittedName>
        <fullName evidence="5">Peptidase M14, carboxypeptidase A</fullName>
    </submittedName>
</protein>
<dbReference type="Gene3D" id="3.40.630.10">
    <property type="entry name" value="Zn peptidases"/>
    <property type="match status" value="1"/>
</dbReference>
<keyword evidence="5" id="KW-0121">Carboxypeptidase</keyword>
<dbReference type="PANTHER" id="PTHR11705:SF145">
    <property type="entry name" value="PEPTIDASE M14 CARBOXYPEPTIDASE A DOMAIN-CONTAINING PROTEIN"/>
    <property type="match status" value="1"/>
</dbReference>
<gene>
    <name evidence="5" type="ordered locus">Acid_3532</name>
</gene>
<dbReference type="AlphaFoldDB" id="Q020Y5"/>
<evidence type="ECO:0000256" key="2">
    <source>
        <dbReference type="ARBA" id="ARBA00005988"/>
    </source>
</evidence>
<dbReference type="Pfam" id="PF00246">
    <property type="entry name" value="Peptidase_M14"/>
    <property type="match status" value="1"/>
</dbReference>
<feature type="chain" id="PRO_5004163721" evidence="3">
    <location>
        <begin position="18"/>
        <end position="615"/>
    </location>
</feature>
<evidence type="ECO:0000256" key="1">
    <source>
        <dbReference type="ARBA" id="ARBA00001947"/>
    </source>
</evidence>
<dbReference type="PANTHER" id="PTHR11705">
    <property type="entry name" value="PROTEASE FAMILY M14 CARBOXYPEPTIDASE A,B"/>
    <property type="match status" value="1"/>
</dbReference>
<dbReference type="KEGG" id="sus:Acid_3532"/>
<name>Q020Y5_SOLUE</name>
<dbReference type="SUPFAM" id="SSF53187">
    <property type="entry name" value="Zn-dependent exopeptidases"/>
    <property type="match status" value="1"/>
</dbReference>